<name>A0A1S3DNF6_DIACI</name>
<dbReference type="Pfam" id="PF07732">
    <property type="entry name" value="Cu-oxidase_3"/>
    <property type="match status" value="1"/>
</dbReference>
<reference evidence="7" key="1">
    <citation type="submission" date="2025-08" db="UniProtKB">
        <authorList>
            <consortium name="RefSeq"/>
        </authorList>
    </citation>
    <scope>IDENTIFICATION</scope>
</reference>
<proteinExistence type="inferred from homology"/>
<keyword evidence="6" id="KW-1185">Reference proteome</keyword>
<protein>
    <submittedName>
        <fullName evidence="7">Laccase-4-like</fullName>
    </submittedName>
</protein>
<gene>
    <name evidence="7" type="primary">LOC103521635</name>
</gene>
<dbReference type="InterPro" id="IPR011707">
    <property type="entry name" value="Cu-oxidase-like_N"/>
</dbReference>
<dbReference type="Gene3D" id="2.60.40.420">
    <property type="entry name" value="Cupredoxins - blue copper proteins"/>
    <property type="match status" value="2"/>
</dbReference>
<evidence type="ECO:0000313" key="7">
    <source>
        <dbReference type="RefSeq" id="XP_008484969.2"/>
    </source>
</evidence>
<dbReference type="RefSeq" id="XP_008484969.2">
    <property type="nucleotide sequence ID" value="XM_008486747.2"/>
</dbReference>
<organism evidence="6 7">
    <name type="scientific">Diaphorina citri</name>
    <name type="common">Asian citrus psyllid</name>
    <dbReference type="NCBI Taxonomy" id="121845"/>
    <lineage>
        <taxon>Eukaryota</taxon>
        <taxon>Metazoa</taxon>
        <taxon>Ecdysozoa</taxon>
        <taxon>Arthropoda</taxon>
        <taxon>Hexapoda</taxon>
        <taxon>Insecta</taxon>
        <taxon>Pterygota</taxon>
        <taxon>Neoptera</taxon>
        <taxon>Paraneoptera</taxon>
        <taxon>Hemiptera</taxon>
        <taxon>Sternorrhyncha</taxon>
        <taxon>Psylloidea</taxon>
        <taxon>Psyllidae</taxon>
        <taxon>Diaphorininae</taxon>
        <taxon>Diaphorina</taxon>
    </lineage>
</organism>
<evidence type="ECO:0000313" key="6">
    <source>
        <dbReference type="Proteomes" id="UP000079169"/>
    </source>
</evidence>
<comment type="similarity">
    <text evidence="1">Belongs to the multicopper oxidase family.</text>
</comment>
<dbReference type="GO" id="GO:0006826">
    <property type="term" value="P:iron ion transport"/>
    <property type="evidence" value="ECO:0007669"/>
    <property type="project" value="TreeGrafter"/>
</dbReference>
<dbReference type="GeneID" id="103521635"/>
<dbReference type="PaxDb" id="121845-A0A1S3DNF6"/>
<dbReference type="GO" id="GO:0005507">
    <property type="term" value="F:copper ion binding"/>
    <property type="evidence" value="ECO:0007669"/>
    <property type="project" value="InterPro"/>
</dbReference>
<dbReference type="GO" id="GO:0016491">
    <property type="term" value="F:oxidoreductase activity"/>
    <property type="evidence" value="ECO:0007669"/>
    <property type="project" value="UniProtKB-KW"/>
</dbReference>
<dbReference type="Proteomes" id="UP000079169">
    <property type="component" value="Unplaced"/>
</dbReference>
<evidence type="ECO:0000256" key="1">
    <source>
        <dbReference type="ARBA" id="ARBA00010609"/>
    </source>
</evidence>
<evidence type="ECO:0000259" key="5">
    <source>
        <dbReference type="Pfam" id="PF07732"/>
    </source>
</evidence>
<dbReference type="InterPro" id="IPR008972">
    <property type="entry name" value="Cupredoxin"/>
</dbReference>
<evidence type="ECO:0000256" key="4">
    <source>
        <dbReference type="ARBA" id="ARBA00023008"/>
    </source>
</evidence>
<feature type="non-terminal residue" evidence="7">
    <location>
        <position position="299"/>
    </location>
</feature>
<evidence type="ECO:0000256" key="2">
    <source>
        <dbReference type="ARBA" id="ARBA00022723"/>
    </source>
</evidence>
<keyword evidence="4" id="KW-0186">Copper</keyword>
<dbReference type="GO" id="GO:0005886">
    <property type="term" value="C:plasma membrane"/>
    <property type="evidence" value="ECO:0007669"/>
    <property type="project" value="TreeGrafter"/>
</dbReference>
<feature type="domain" description="Plastocyanin-like" evidence="5">
    <location>
        <begin position="23"/>
        <end position="138"/>
    </location>
</feature>
<dbReference type="PANTHER" id="PTHR11709">
    <property type="entry name" value="MULTI-COPPER OXIDASE"/>
    <property type="match status" value="1"/>
</dbReference>
<sequence length="299" mass="33152">MDLNVVDRACGSCSQVPDSPQCNNSQCVTADGVERAMLTINRQLPGPSIQVCPGDLIVVDLHNKFFDRAVTIHWHGLYQRTTPFMDGVPSVTQCPISPATSFRYKFPATPFGTFFYHSHQGLQKMDGIVGSLVIRRPRSQDPLTRLYDFDLPSHVILLTDWLHTTTDTRLPGNRCLNYKHLLLGAFIRFFSGRPVGERFDVVVHANQPLGSYWIQMRGLGIDRNLRGRVAITLGLHAGGERFDVVVHANQPLGSYWIQMRGLGLCATKSATYAVLQYERGVGKTSTSALPAATAIQRAV</sequence>
<keyword evidence="2" id="KW-0479">Metal-binding</keyword>
<dbReference type="CDD" id="cd13858">
    <property type="entry name" value="CuRO_1_tcLCC2_insect_like"/>
    <property type="match status" value="1"/>
</dbReference>
<keyword evidence="3" id="KW-0560">Oxidoreductase</keyword>
<dbReference type="SUPFAM" id="SSF49503">
    <property type="entry name" value="Cupredoxins"/>
    <property type="match status" value="2"/>
</dbReference>
<dbReference type="InterPro" id="IPR045087">
    <property type="entry name" value="Cu-oxidase_fam"/>
</dbReference>
<dbReference type="KEGG" id="dci:103521635"/>
<dbReference type="STRING" id="121845.A0A1S3DNF6"/>
<dbReference type="AlphaFoldDB" id="A0A1S3DNF6"/>
<evidence type="ECO:0000256" key="3">
    <source>
        <dbReference type="ARBA" id="ARBA00023002"/>
    </source>
</evidence>
<accession>A0A1S3DNF6</accession>
<dbReference type="PANTHER" id="PTHR11709:SF394">
    <property type="entry name" value="FI03373P-RELATED"/>
    <property type="match status" value="1"/>
</dbReference>